<evidence type="ECO:0000313" key="4">
    <source>
        <dbReference type="Proteomes" id="UP000018208"/>
    </source>
</evidence>
<feature type="region of interest" description="Disordered" evidence="1">
    <location>
        <begin position="515"/>
        <end position="560"/>
    </location>
</feature>
<reference evidence="2 3" key="1">
    <citation type="journal article" date="2014" name="PLoS Genet.">
        <title>The Genome of Spironucleus salmonicida Highlights a Fish Pathogen Adapted to Fluctuating Environments.</title>
        <authorList>
            <person name="Xu F."/>
            <person name="Jerlstrom-Hultqvist J."/>
            <person name="Einarsson E."/>
            <person name="Astvaldsson A."/>
            <person name="Svard S.G."/>
            <person name="Andersson J.O."/>
        </authorList>
    </citation>
    <scope>NUCLEOTIDE SEQUENCE</scope>
    <source>
        <strain evidence="3">ATCC 50377</strain>
    </source>
</reference>
<feature type="compositionally biased region" description="Low complexity" evidence="1">
    <location>
        <begin position="591"/>
        <end position="600"/>
    </location>
</feature>
<feature type="region of interest" description="Disordered" evidence="1">
    <location>
        <begin position="191"/>
        <end position="212"/>
    </location>
</feature>
<evidence type="ECO:0000256" key="1">
    <source>
        <dbReference type="SAM" id="MobiDB-lite"/>
    </source>
</evidence>
<dbReference type="Proteomes" id="UP000018208">
    <property type="component" value="Unassembled WGS sequence"/>
</dbReference>
<dbReference type="EMBL" id="AUWU02000003">
    <property type="protein sequence ID" value="KAH0574825.1"/>
    <property type="molecule type" value="Genomic_DNA"/>
</dbReference>
<feature type="compositionally biased region" description="Low complexity" evidence="1">
    <location>
        <begin position="193"/>
        <end position="210"/>
    </location>
</feature>
<reference evidence="3" key="2">
    <citation type="submission" date="2020-12" db="EMBL/GenBank/DDBJ databases">
        <title>New Spironucleus salmonicida genome in near-complete chromosomes.</title>
        <authorList>
            <person name="Xu F."/>
            <person name="Kurt Z."/>
            <person name="Jimenez-Gonzalez A."/>
            <person name="Astvaldsson A."/>
            <person name="Andersson J.O."/>
            <person name="Svard S.G."/>
        </authorList>
    </citation>
    <scope>NUCLEOTIDE SEQUENCE</scope>
    <source>
        <strain evidence="3">ATCC 50377</strain>
    </source>
</reference>
<dbReference type="VEuPathDB" id="GiardiaDB:SS50377_22440"/>
<accession>V6LMX5</accession>
<gene>
    <name evidence="2" type="ORF">SS50377_18376</name>
    <name evidence="3" type="ORF">SS50377_22440</name>
</gene>
<protein>
    <submittedName>
        <fullName evidence="2">Uncharacterized protein</fullName>
    </submittedName>
</protein>
<feature type="compositionally biased region" description="Polar residues" evidence="1">
    <location>
        <begin position="545"/>
        <end position="554"/>
    </location>
</feature>
<feature type="region of interest" description="Disordered" evidence="1">
    <location>
        <begin position="241"/>
        <end position="279"/>
    </location>
</feature>
<dbReference type="EMBL" id="KI546166">
    <property type="protein sequence ID" value="EST42069.1"/>
    <property type="molecule type" value="Genomic_DNA"/>
</dbReference>
<sequence length="741" mass="85002">MKFYYLKIKYQQLTQSSIEDSQMNKKFRIKPNQFKREDIIIFDIPASIQPYRIPGTHIGILSDIPLNTNKQLNSEHLDSLESEITQIIEQIKQLALQSKTDDFQFDIVQIPEQQLSHKQQMQLLNELVSLRSVIRKKTGFQNQWIEILYDAYRAVNVSGFGYHKDHDISQHSFNLQEPTPQHLLNHSINQTDNIQSNNGNNFQNDNPNRNSSLLQDISINQNLLSHNESINNSITEIPAKQPLINRETSPPNSPDKVNLSGVRPPREYIPIESNLPRSPKKYEDQHKLTLSQFALESQALKQTLKNSQIPKTDQSDPKFSHIASKYDKYVTESEQSLQKLAQNDYESAYQQHKIRGEIVHFDRNFVQINREAVIGANEYQGETGVQSRLAKSQNEVQYTHSIDQSQLQQRILAQKLAQKAMNGDYQALKQLRELSEQKGNNPKTYEEIVRGVNQQMEDEGVTSDQMDYMKYISQQEEQKYYDDVMELDEETRKQIVDLLVERIVIENPRYFDSQVGSSGAGMADTAPEVSTSITTRPRTARKSGSMRNSRQYQEQELDDFSNYETVGSQVKLAELEDAQDTQSQSLKGQEEQLSNSQSQSVDLQKDKIKAPKPQSKVLKRTITKKEKDPPIPIPQTSYISFDESGMRSMSTTINGKQLILPSITKEFKDPLIKERDEFLQTQIDDANVGEVLSVNKAEKTYMRDFCSITDSIFQELFGEELSKQLNEAGMLLAKEAGISVQ</sequence>
<dbReference type="AlphaFoldDB" id="V6LMX5"/>
<feature type="compositionally biased region" description="Polar residues" evidence="1">
    <location>
        <begin position="528"/>
        <end position="537"/>
    </location>
</feature>
<feature type="region of interest" description="Disordered" evidence="1">
    <location>
        <begin position="577"/>
        <end position="618"/>
    </location>
</feature>
<evidence type="ECO:0000313" key="2">
    <source>
        <dbReference type="EMBL" id="EST42069.1"/>
    </source>
</evidence>
<keyword evidence="4" id="KW-1185">Reference proteome</keyword>
<name>V6LMX5_9EUKA</name>
<evidence type="ECO:0000313" key="3">
    <source>
        <dbReference type="EMBL" id="KAH0574825.1"/>
    </source>
</evidence>
<proteinExistence type="predicted"/>
<organism evidence="2">
    <name type="scientific">Spironucleus salmonicida</name>
    <dbReference type="NCBI Taxonomy" id="348837"/>
    <lineage>
        <taxon>Eukaryota</taxon>
        <taxon>Metamonada</taxon>
        <taxon>Diplomonadida</taxon>
        <taxon>Hexamitidae</taxon>
        <taxon>Hexamitinae</taxon>
        <taxon>Spironucleus</taxon>
    </lineage>
</organism>